<dbReference type="RefSeq" id="WP_114641516.1">
    <property type="nucleotide sequence ID" value="NZ_JAACIO010000004.1"/>
</dbReference>
<dbReference type="InterPro" id="IPR007553">
    <property type="entry name" value="2-thiour_desulf"/>
</dbReference>
<dbReference type="EMBL" id="QUAJ01000004">
    <property type="protein sequence ID" value="REI42475.1"/>
    <property type="molecule type" value="Genomic_DNA"/>
</dbReference>
<dbReference type="PANTHER" id="PTHR30087:SF1">
    <property type="entry name" value="HYPOTHETICAL CYTOSOLIC PROTEIN"/>
    <property type="match status" value="1"/>
</dbReference>
<reference evidence="1 2" key="1">
    <citation type="submission" date="2018-08" db="EMBL/GenBank/DDBJ databases">
        <title>Draft genome sequence of Psychrilyobacter sp. strain SD5 isolated from Black Sea water.</title>
        <authorList>
            <person name="Yadav S."/>
            <person name="Villanueva L."/>
            <person name="Damste J.S.S."/>
        </authorList>
    </citation>
    <scope>NUCLEOTIDE SEQUENCE [LARGE SCALE GENOMIC DNA]</scope>
    <source>
        <strain evidence="1 2">SD5</strain>
    </source>
</reference>
<comment type="caution">
    <text evidence="1">The sequence shown here is derived from an EMBL/GenBank/DDBJ whole genome shotgun (WGS) entry which is preliminary data.</text>
</comment>
<name>A0ABX9KKN3_9FUSO</name>
<evidence type="ECO:0000313" key="2">
    <source>
        <dbReference type="Proteomes" id="UP000263486"/>
    </source>
</evidence>
<sequence>MENTLNEKIKIGISACMYGAKVRYNSKGFNILGYLKREKNDFLWTPICPEVMSGLSVPRSTIRLIGGNGFDFWEGGAQVKNRLGKNVSGMLKAGTLSCFETLKRVDVDAYIFMEGSPTCGIYRTTLKNERFGKPPGILGALLLKEQMFLIPALDLQSPLKWWDWKRRLVAFTWFKKKDLNTLCEFFECWDILKILCQEIDEESAENVNNSLKNFSNKTDPKKFKEIQIEILNILRKPSDPKKIKKWLWKNYNHLKKVHGIEVSRIRHPEYLRGVTHVAEEILRVELEARKIKKCFRSSPIDYAPGR</sequence>
<dbReference type="PANTHER" id="PTHR30087">
    <property type="entry name" value="INNER MEMBRANE PROTEIN"/>
    <property type="match status" value="1"/>
</dbReference>
<proteinExistence type="predicted"/>
<protein>
    <submittedName>
        <fullName evidence="1">DUF523 domain-containing protein</fullName>
    </submittedName>
</protein>
<accession>A0ABX9KKN3</accession>
<dbReference type="Pfam" id="PF04463">
    <property type="entry name" value="2-thiour_desulf"/>
    <property type="match status" value="1"/>
</dbReference>
<evidence type="ECO:0000313" key="1">
    <source>
        <dbReference type="EMBL" id="REI42475.1"/>
    </source>
</evidence>
<dbReference type="Proteomes" id="UP000263486">
    <property type="component" value="Unassembled WGS sequence"/>
</dbReference>
<organism evidence="1 2">
    <name type="scientific">Psychrilyobacter piezotolerans</name>
    <dbReference type="NCBI Taxonomy" id="2293438"/>
    <lineage>
        <taxon>Bacteria</taxon>
        <taxon>Fusobacteriati</taxon>
        <taxon>Fusobacteriota</taxon>
        <taxon>Fusobacteriia</taxon>
        <taxon>Fusobacteriales</taxon>
        <taxon>Fusobacteriaceae</taxon>
        <taxon>Psychrilyobacter</taxon>
    </lineage>
</organism>
<gene>
    <name evidence="1" type="ORF">DYH56_03720</name>
</gene>
<keyword evidence="2" id="KW-1185">Reference proteome</keyword>